<dbReference type="Gene3D" id="3.30.70.890">
    <property type="entry name" value="GHMP kinase, C-terminal domain"/>
    <property type="match status" value="1"/>
</dbReference>
<sequence length="307" mass="33515">MTETNQQFYSFPAPAKLNLFLHIIGQRSDGYHQLETIFQFLDHSDTIEIRKTQGNSIELLTPIDGVLHEDNLIVKAARLLQNHLLKKNHSVNSLFLGAQIKITKILPMGGGLGGGSSNAATILLALNTLWQANLSTTELAKLGLSLGADVPIFIYGFAAFAEGVGEELTAVYPEESWFLVSKPNVSISTASIFTDADLTRNTAKVNFNDDIGKLDIDLCHNDCQTLVIKKYPEVAKLLAWLVEYAPSRMTGTGACIFSRFDTEQEACRIQSLLPSGIISFVAKGVNTSPLRSAIKNLITLQAENAGY</sequence>
<comment type="catalytic activity">
    <reaction evidence="10">
        <text>4-CDP-2-C-methyl-D-erythritol + ATP = 4-CDP-2-C-methyl-D-erythritol 2-phosphate + ADP + H(+)</text>
        <dbReference type="Rhea" id="RHEA:18437"/>
        <dbReference type="ChEBI" id="CHEBI:15378"/>
        <dbReference type="ChEBI" id="CHEBI:30616"/>
        <dbReference type="ChEBI" id="CHEBI:57823"/>
        <dbReference type="ChEBI" id="CHEBI:57919"/>
        <dbReference type="ChEBI" id="CHEBI:456216"/>
        <dbReference type="EC" id="2.7.1.148"/>
    </reaction>
</comment>
<keyword evidence="7 10" id="KW-0067">ATP-binding</keyword>
<dbReference type="PANTHER" id="PTHR43527:SF2">
    <property type="entry name" value="4-DIPHOSPHOCYTIDYL-2-C-METHYL-D-ERYTHRITOL KINASE, CHLOROPLASTIC"/>
    <property type="match status" value="1"/>
</dbReference>
<feature type="domain" description="GHMP kinase C-terminal" evidence="12">
    <location>
        <begin position="211"/>
        <end position="270"/>
    </location>
</feature>
<dbReference type="SUPFAM" id="SSF54211">
    <property type="entry name" value="Ribosomal protein S5 domain 2-like"/>
    <property type="match status" value="1"/>
</dbReference>
<proteinExistence type="inferred from homology"/>
<dbReference type="InterPro" id="IPR006204">
    <property type="entry name" value="GHMP_kinase_N_dom"/>
</dbReference>
<reference evidence="14 16" key="1">
    <citation type="submission" date="2019-07" db="EMBL/GenBank/DDBJ databases">
        <title>Genomes of sea-ice associated Colwellia species.</title>
        <authorList>
            <person name="Bowman J.P."/>
        </authorList>
    </citation>
    <scope>NUCLEOTIDE SEQUENCE [LARGE SCALE GENOMIC DNA]</scope>
    <source>
        <strain evidence="13 15">ACAM 607</strain>
        <strain evidence="14 16">IC036</strain>
    </source>
</reference>
<dbReference type="OrthoDB" id="9809438at2"/>
<dbReference type="GO" id="GO:0050515">
    <property type="term" value="F:4-(cytidine 5'-diphospho)-2-C-methyl-D-erythritol kinase activity"/>
    <property type="evidence" value="ECO:0007669"/>
    <property type="project" value="UniProtKB-UniRule"/>
</dbReference>
<dbReference type="EMBL" id="VOLR01000004">
    <property type="protein sequence ID" value="TWX62074.1"/>
    <property type="molecule type" value="Genomic_DNA"/>
</dbReference>
<dbReference type="GO" id="GO:0005524">
    <property type="term" value="F:ATP binding"/>
    <property type="evidence" value="ECO:0007669"/>
    <property type="project" value="UniProtKB-UniRule"/>
</dbReference>
<protein>
    <recommendedName>
        <fullName evidence="3 10">4-diphosphocytidyl-2-C-methyl-D-erythritol kinase</fullName>
        <shortName evidence="10">CMK</shortName>
        <ecNumber evidence="2 10">2.7.1.148</ecNumber>
    </recommendedName>
    <alternativeName>
        <fullName evidence="9 10">4-(cytidine-5'-diphospho)-2-C-methyl-D-erythritol kinase</fullName>
    </alternativeName>
</protein>
<keyword evidence="8 10" id="KW-0414">Isoprene biosynthesis</keyword>
<dbReference type="AlphaFoldDB" id="A0A5C6QMI9"/>
<feature type="binding site" evidence="10">
    <location>
        <begin position="107"/>
        <end position="117"/>
    </location>
    <ligand>
        <name>ATP</name>
        <dbReference type="ChEBI" id="CHEBI:30616"/>
    </ligand>
</feature>
<dbReference type="EC" id="2.7.1.148" evidence="2 10"/>
<name>A0A5C6QMI9_9GAMM</name>
<dbReference type="Gene3D" id="3.30.230.10">
    <property type="match status" value="1"/>
</dbReference>
<dbReference type="InterPro" id="IPR036554">
    <property type="entry name" value="GHMP_kinase_C_sf"/>
</dbReference>
<evidence type="ECO:0000256" key="5">
    <source>
        <dbReference type="ARBA" id="ARBA00022741"/>
    </source>
</evidence>
<dbReference type="Proteomes" id="UP000321917">
    <property type="component" value="Unassembled WGS sequence"/>
</dbReference>
<keyword evidence="15" id="KW-1185">Reference proteome</keyword>
<dbReference type="GO" id="GO:0019288">
    <property type="term" value="P:isopentenyl diphosphate biosynthetic process, methylerythritol 4-phosphate pathway"/>
    <property type="evidence" value="ECO:0007669"/>
    <property type="project" value="UniProtKB-UniRule"/>
</dbReference>
<evidence type="ECO:0000259" key="11">
    <source>
        <dbReference type="Pfam" id="PF00288"/>
    </source>
</evidence>
<dbReference type="EMBL" id="VOLQ01000004">
    <property type="protein sequence ID" value="TWX70476.1"/>
    <property type="molecule type" value="Genomic_DNA"/>
</dbReference>
<gene>
    <name evidence="10 14" type="primary">ispE</name>
    <name evidence="13" type="ORF">ESZ26_03600</name>
    <name evidence="14" type="ORF">ESZ27_02855</name>
</gene>
<dbReference type="InterPro" id="IPR020568">
    <property type="entry name" value="Ribosomal_Su5_D2-typ_SF"/>
</dbReference>
<dbReference type="Proteomes" id="UP000321525">
    <property type="component" value="Unassembled WGS sequence"/>
</dbReference>
<dbReference type="SUPFAM" id="SSF55060">
    <property type="entry name" value="GHMP Kinase, C-terminal domain"/>
    <property type="match status" value="1"/>
</dbReference>
<dbReference type="InterPro" id="IPR004424">
    <property type="entry name" value="IspE"/>
</dbReference>
<keyword evidence="4 10" id="KW-0808">Transferase</keyword>
<dbReference type="Pfam" id="PF00288">
    <property type="entry name" value="GHMP_kinases_N"/>
    <property type="match status" value="1"/>
</dbReference>
<dbReference type="Pfam" id="PF08544">
    <property type="entry name" value="GHMP_kinases_C"/>
    <property type="match status" value="1"/>
</dbReference>
<keyword evidence="6 10" id="KW-0418">Kinase</keyword>
<evidence type="ECO:0000313" key="15">
    <source>
        <dbReference type="Proteomes" id="UP000321525"/>
    </source>
</evidence>
<organism evidence="14 16">
    <name type="scientific">Colwellia hornerae</name>
    <dbReference type="NCBI Taxonomy" id="89402"/>
    <lineage>
        <taxon>Bacteria</taxon>
        <taxon>Pseudomonadati</taxon>
        <taxon>Pseudomonadota</taxon>
        <taxon>Gammaproteobacteria</taxon>
        <taxon>Alteromonadales</taxon>
        <taxon>Colwelliaceae</taxon>
        <taxon>Colwellia</taxon>
    </lineage>
</organism>
<comment type="function">
    <text evidence="10">Catalyzes the phosphorylation of the position 2 hydroxy group of 4-diphosphocytidyl-2C-methyl-D-erythritol.</text>
</comment>
<dbReference type="HAMAP" id="MF_00061">
    <property type="entry name" value="IspE"/>
    <property type="match status" value="1"/>
</dbReference>
<keyword evidence="5 10" id="KW-0547">Nucleotide-binding</keyword>
<evidence type="ECO:0000313" key="13">
    <source>
        <dbReference type="EMBL" id="TWX62074.1"/>
    </source>
</evidence>
<evidence type="ECO:0000259" key="12">
    <source>
        <dbReference type="Pfam" id="PF08544"/>
    </source>
</evidence>
<accession>A0A5C6QMI9</accession>
<evidence type="ECO:0000256" key="9">
    <source>
        <dbReference type="ARBA" id="ARBA00032554"/>
    </source>
</evidence>
<comment type="pathway">
    <text evidence="10">Isoprenoid biosynthesis; isopentenyl diphosphate biosynthesis via DXP pathway; isopentenyl diphosphate from 1-deoxy-D-xylulose 5-phosphate: step 3/6.</text>
</comment>
<dbReference type="InterPro" id="IPR014721">
    <property type="entry name" value="Ribsml_uS5_D2-typ_fold_subgr"/>
</dbReference>
<feature type="active site" evidence="10">
    <location>
        <position position="149"/>
    </location>
</feature>
<evidence type="ECO:0000256" key="10">
    <source>
        <dbReference type="HAMAP-Rule" id="MF_00061"/>
    </source>
</evidence>
<feature type="domain" description="GHMP kinase N-terminal" evidence="11">
    <location>
        <begin position="71"/>
        <end position="156"/>
    </location>
</feature>
<comment type="caution">
    <text evidence="14">The sequence shown here is derived from an EMBL/GenBank/DDBJ whole genome shotgun (WGS) entry which is preliminary data.</text>
</comment>
<evidence type="ECO:0000313" key="16">
    <source>
        <dbReference type="Proteomes" id="UP000321917"/>
    </source>
</evidence>
<dbReference type="NCBIfam" id="TIGR00154">
    <property type="entry name" value="ispE"/>
    <property type="match status" value="1"/>
</dbReference>
<evidence type="ECO:0000313" key="14">
    <source>
        <dbReference type="EMBL" id="TWX70476.1"/>
    </source>
</evidence>
<dbReference type="UniPathway" id="UPA00056">
    <property type="reaction ID" value="UER00094"/>
</dbReference>
<evidence type="ECO:0000256" key="7">
    <source>
        <dbReference type="ARBA" id="ARBA00022840"/>
    </source>
</evidence>
<dbReference type="RefSeq" id="WP_146798127.1">
    <property type="nucleotide sequence ID" value="NZ_VOLP01000005.1"/>
</dbReference>
<dbReference type="PANTHER" id="PTHR43527">
    <property type="entry name" value="4-DIPHOSPHOCYTIDYL-2-C-METHYL-D-ERYTHRITOL KINASE, CHLOROPLASTIC"/>
    <property type="match status" value="1"/>
</dbReference>
<evidence type="ECO:0000256" key="3">
    <source>
        <dbReference type="ARBA" id="ARBA00017473"/>
    </source>
</evidence>
<evidence type="ECO:0000256" key="8">
    <source>
        <dbReference type="ARBA" id="ARBA00023229"/>
    </source>
</evidence>
<evidence type="ECO:0000256" key="2">
    <source>
        <dbReference type="ARBA" id="ARBA00012052"/>
    </source>
</evidence>
<dbReference type="InterPro" id="IPR013750">
    <property type="entry name" value="GHMP_kinase_C_dom"/>
</dbReference>
<comment type="similarity">
    <text evidence="1 10">Belongs to the GHMP kinase family. IspE subfamily.</text>
</comment>
<evidence type="ECO:0000256" key="4">
    <source>
        <dbReference type="ARBA" id="ARBA00022679"/>
    </source>
</evidence>
<dbReference type="PIRSF" id="PIRSF010376">
    <property type="entry name" value="IspE"/>
    <property type="match status" value="1"/>
</dbReference>
<evidence type="ECO:0000256" key="6">
    <source>
        <dbReference type="ARBA" id="ARBA00022777"/>
    </source>
</evidence>
<evidence type="ECO:0000256" key="1">
    <source>
        <dbReference type="ARBA" id="ARBA00009684"/>
    </source>
</evidence>
<feature type="active site" evidence="10">
    <location>
        <position position="16"/>
    </location>
</feature>
<dbReference type="GO" id="GO:0016114">
    <property type="term" value="P:terpenoid biosynthetic process"/>
    <property type="evidence" value="ECO:0007669"/>
    <property type="project" value="UniProtKB-UniRule"/>
</dbReference>